<dbReference type="RefSeq" id="WP_092169556.1">
    <property type="nucleotide sequence ID" value="NZ_FNZH01000001.1"/>
</dbReference>
<evidence type="ECO:0000313" key="3">
    <source>
        <dbReference type="Proteomes" id="UP000199403"/>
    </source>
</evidence>
<dbReference type="Pfam" id="PF00144">
    <property type="entry name" value="Beta-lactamase"/>
    <property type="match status" value="1"/>
</dbReference>
<proteinExistence type="predicted"/>
<dbReference type="AlphaFoldDB" id="A0A1H6UAU6"/>
<feature type="domain" description="Beta-lactamase-related" evidence="1">
    <location>
        <begin position="10"/>
        <end position="108"/>
    </location>
</feature>
<dbReference type="EMBL" id="FNZH01000001">
    <property type="protein sequence ID" value="SEI89513.1"/>
    <property type="molecule type" value="Genomic_DNA"/>
</dbReference>
<evidence type="ECO:0000313" key="2">
    <source>
        <dbReference type="EMBL" id="SEI89513.1"/>
    </source>
</evidence>
<gene>
    <name evidence="2" type="ORF">SAMN05192553_101739</name>
</gene>
<accession>A0A1H6UAU6</accession>
<name>A0A1H6UAU6_9BACT</name>
<dbReference type="Gene3D" id="3.40.710.10">
    <property type="entry name" value="DD-peptidase/beta-lactamase superfamily"/>
    <property type="match status" value="1"/>
</dbReference>
<dbReference type="Proteomes" id="UP000199403">
    <property type="component" value="Unassembled WGS sequence"/>
</dbReference>
<dbReference type="OrthoDB" id="1522765at2"/>
<organism evidence="2 3">
    <name type="scientific">Cyclobacterium xiamenense</name>
    <dbReference type="NCBI Taxonomy" id="1297121"/>
    <lineage>
        <taxon>Bacteria</taxon>
        <taxon>Pseudomonadati</taxon>
        <taxon>Bacteroidota</taxon>
        <taxon>Cytophagia</taxon>
        <taxon>Cytophagales</taxon>
        <taxon>Cyclobacteriaceae</taxon>
        <taxon>Cyclobacterium</taxon>
    </lineage>
</organism>
<dbReference type="InterPro" id="IPR012338">
    <property type="entry name" value="Beta-lactam/transpept-like"/>
</dbReference>
<sequence>MVWLAAEIRVKYAIPAMAIGVIKSDTCNYSVQGPTKENGHKEMVLKNKSHLGSNSKVISSFIAMKMVNEGKLQFHTKFIDMFPEMKDSIRKEYQLVSLGELLSHRAKVQP</sequence>
<dbReference type="STRING" id="1416801.SAMN05192553_101739"/>
<evidence type="ECO:0000259" key="1">
    <source>
        <dbReference type="Pfam" id="PF00144"/>
    </source>
</evidence>
<dbReference type="InterPro" id="IPR001466">
    <property type="entry name" value="Beta-lactam-related"/>
</dbReference>
<dbReference type="SUPFAM" id="SSF56601">
    <property type="entry name" value="beta-lactamase/transpeptidase-like"/>
    <property type="match status" value="1"/>
</dbReference>
<protein>
    <submittedName>
        <fullName evidence="2">Beta-lactamase</fullName>
    </submittedName>
</protein>
<keyword evidence="3" id="KW-1185">Reference proteome</keyword>
<reference evidence="3" key="1">
    <citation type="submission" date="2016-10" db="EMBL/GenBank/DDBJ databases">
        <authorList>
            <person name="Varghese N."/>
            <person name="Submissions S."/>
        </authorList>
    </citation>
    <scope>NUCLEOTIDE SEQUENCE [LARGE SCALE GENOMIC DNA]</scope>
    <source>
        <strain evidence="3">IBRC-M 10761</strain>
    </source>
</reference>